<dbReference type="InParanoid" id="B4JRM7"/>
<evidence type="ECO:0000313" key="14">
    <source>
        <dbReference type="Proteomes" id="UP000001070"/>
    </source>
</evidence>
<evidence type="ECO:0000256" key="5">
    <source>
        <dbReference type="ARBA" id="ARBA00022679"/>
    </source>
</evidence>
<comment type="cofactor">
    <cofactor evidence="1">
        <name>Mn(2+)</name>
        <dbReference type="ChEBI" id="CHEBI:29035"/>
    </cofactor>
</comment>
<dbReference type="Proteomes" id="UP000001070">
    <property type="component" value="Unassembled WGS sequence"/>
</dbReference>
<dbReference type="PROSITE" id="PS50105">
    <property type="entry name" value="SAM_DOMAIN"/>
    <property type="match status" value="1"/>
</dbReference>
<dbReference type="SUPFAM" id="SSF81301">
    <property type="entry name" value="Nucleotidyltransferase"/>
    <property type="match status" value="1"/>
</dbReference>
<dbReference type="GO" id="GO:0043005">
    <property type="term" value="C:neuron projection"/>
    <property type="evidence" value="ECO:0007669"/>
    <property type="project" value="EnsemblMetazoa"/>
</dbReference>
<feature type="domain" description="SAM" evidence="12">
    <location>
        <begin position="7"/>
        <end position="66"/>
    </location>
</feature>
<dbReference type="GO" id="GO:0005737">
    <property type="term" value="C:cytoplasm"/>
    <property type="evidence" value="ECO:0007669"/>
    <property type="project" value="UniProtKB-SubCell"/>
</dbReference>
<keyword evidence="14" id="KW-1185">Reference proteome</keyword>
<sequence length="578" mass="66622">MAVSNIVCEWLRALGLAQYAESFLDNGYDDLEICKQVGDPDLDAIGVDNPAHRHKLLKSIRSLREKGAASVYFMLNDPNSLSGSMEILCETPPSNELEMVLAEQLETDGVRLTAHPYSTPDEASVEDQPLTMQNRYWHEFFGYTPADRFLTRCKHVEMKRPPCSESIRHKWDSLTLNIWQKFREAQQTRTIFKTKMRLWRFIYKVTMAVYPRYGVYLVGSSISFFGCKCSDMDICMLACTNANMDTRTEAIYHLQLMREMLNATEQFQDFNLIEARVPILRFMDRRHNVEVDINFNNSVGIRNTHLLYCYSQLEWRLRPIALTIKQWAQHHNINNAKNMTISSYSLMLMVIHFLQAGVNPPVLPCLHKMYPEKFCILQPNDFGYVDMNEIMPPYKSENRQSLGELLLGFLQYYSIFDYGKFAISIRIGGMLPVESCRAAKAVKNDVHQWNQLCIEEPFDLTNTARSVYDAEIFKRIRAIFLTSYNLLESTHNLISIFDGYEGPVIKHPDDSDNDSVHKLRGNASSMSNSVQTSPRQMMEMTSAALWNDIRRNVEPTVMEEPVQLHGDKDAKQNANASK</sequence>
<dbReference type="GO" id="GO:1990817">
    <property type="term" value="F:poly(A) RNA polymerase activity"/>
    <property type="evidence" value="ECO:0007669"/>
    <property type="project" value="EnsemblMetazoa"/>
</dbReference>
<evidence type="ECO:0000256" key="8">
    <source>
        <dbReference type="ARBA" id="ARBA00038491"/>
    </source>
</evidence>
<dbReference type="Gene3D" id="1.10.150.50">
    <property type="entry name" value="Transcription Factor, Ets-1"/>
    <property type="match status" value="1"/>
</dbReference>
<dbReference type="PhylomeDB" id="B4JRM7"/>
<comment type="cofactor">
    <cofactor evidence="2">
        <name>Mg(2+)</name>
        <dbReference type="ChEBI" id="CHEBI:18420"/>
    </cofactor>
</comment>
<evidence type="ECO:0000256" key="6">
    <source>
        <dbReference type="ARBA" id="ARBA00022723"/>
    </source>
</evidence>
<evidence type="ECO:0000256" key="2">
    <source>
        <dbReference type="ARBA" id="ARBA00001946"/>
    </source>
</evidence>
<keyword evidence="4" id="KW-0963">Cytoplasm</keyword>
<accession>B4JRM7</accession>
<dbReference type="CDD" id="cd05402">
    <property type="entry name" value="NT_PAP_TUTase"/>
    <property type="match status" value="1"/>
</dbReference>
<dbReference type="AlphaFoldDB" id="B4JRM7"/>
<keyword evidence="7" id="KW-0460">Magnesium</keyword>
<dbReference type="SMART" id="SM00454">
    <property type="entry name" value="SAM"/>
    <property type="match status" value="1"/>
</dbReference>
<dbReference type="eggNOG" id="KOG4384">
    <property type="taxonomic scope" value="Eukaryota"/>
</dbReference>
<dbReference type="Pfam" id="PF00536">
    <property type="entry name" value="SAM_1"/>
    <property type="match status" value="1"/>
</dbReference>
<evidence type="ECO:0000256" key="3">
    <source>
        <dbReference type="ARBA" id="ARBA00004496"/>
    </source>
</evidence>
<dbReference type="FunFam" id="1.10.150.50:FF:000055">
    <property type="entry name" value="Sterile alpha motif domain containing 5"/>
    <property type="match status" value="1"/>
</dbReference>
<dbReference type="OMA" id="PEKFCIL"/>
<dbReference type="GO" id="GO:0005654">
    <property type="term" value="C:nucleoplasm"/>
    <property type="evidence" value="ECO:0007669"/>
    <property type="project" value="EnsemblMetazoa"/>
</dbReference>
<dbReference type="eggNOG" id="KOG2277">
    <property type="taxonomic scope" value="Eukaryota"/>
</dbReference>
<dbReference type="EMBL" id="CH916373">
    <property type="protein sequence ID" value="EDV94417.1"/>
    <property type="molecule type" value="Genomic_DNA"/>
</dbReference>
<dbReference type="SMR" id="B4JRM7"/>
<evidence type="ECO:0000256" key="7">
    <source>
        <dbReference type="ARBA" id="ARBA00022842"/>
    </source>
</evidence>
<evidence type="ECO:0000313" key="13">
    <source>
        <dbReference type="EMBL" id="EDV94417.1"/>
    </source>
</evidence>
<dbReference type="SUPFAM" id="SSF81631">
    <property type="entry name" value="PAP/OAS1 substrate-binding domain"/>
    <property type="match status" value="1"/>
</dbReference>
<dbReference type="Gene3D" id="1.10.1410.10">
    <property type="match status" value="1"/>
</dbReference>
<evidence type="ECO:0000256" key="9">
    <source>
        <dbReference type="ARBA" id="ARBA00065890"/>
    </source>
</evidence>
<dbReference type="Gene3D" id="3.30.460.10">
    <property type="entry name" value="Beta Polymerase, domain 2"/>
    <property type="match status" value="1"/>
</dbReference>
<evidence type="ECO:0000259" key="12">
    <source>
        <dbReference type="PROSITE" id="PS50105"/>
    </source>
</evidence>
<reference evidence="13 14" key="1">
    <citation type="journal article" date="2007" name="Nature">
        <title>Evolution of genes and genomes on the Drosophila phylogeny.</title>
        <authorList>
            <consortium name="Drosophila 12 Genomes Consortium"/>
            <person name="Clark A.G."/>
            <person name="Eisen M.B."/>
            <person name="Smith D.R."/>
            <person name="Bergman C.M."/>
            <person name="Oliver B."/>
            <person name="Markow T.A."/>
            <person name="Kaufman T.C."/>
            <person name="Kellis M."/>
            <person name="Gelbart W."/>
            <person name="Iyer V.N."/>
            <person name="Pollard D.A."/>
            <person name="Sackton T.B."/>
            <person name="Larracuente A.M."/>
            <person name="Singh N.D."/>
            <person name="Abad J.P."/>
            <person name="Abt D.N."/>
            <person name="Adryan B."/>
            <person name="Aguade M."/>
            <person name="Akashi H."/>
            <person name="Anderson W.W."/>
            <person name="Aquadro C.F."/>
            <person name="Ardell D.H."/>
            <person name="Arguello R."/>
            <person name="Artieri C.G."/>
            <person name="Barbash D.A."/>
            <person name="Barker D."/>
            <person name="Barsanti P."/>
            <person name="Batterham P."/>
            <person name="Batzoglou S."/>
            <person name="Begun D."/>
            <person name="Bhutkar A."/>
            <person name="Blanco E."/>
            <person name="Bosak S.A."/>
            <person name="Bradley R.K."/>
            <person name="Brand A.D."/>
            <person name="Brent M.R."/>
            <person name="Brooks A.N."/>
            <person name="Brown R.H."/>
            <person name="Butlin R.K."/>
            <person name="Caggese C."/>
            <person name="Calvi B.R."/>
            <person name="Bernardo de Carvalho A."/>
            <person name="Caspi A."/>
            <person name="Castrezana S."/>
            <person name="Celniker S.E."/>
            <person name="Chang J.L."/>
            <person name="Chapple C."/>
            <person name="Chatterji S."/>
            <person name="Chinwalla A."/>
            <person name="Civetta A."/>
            <person name="Clifton S.W."/>
            <person name="Comeron J.M."/>
            <person name="Costello J.C."/>
            <person name="Coyne J.A."/>
            <person name="Daub J."/>
            <person name="David R.G."/>
            <person name="Delcher A.L."/>
            <person name="Delehaunty K."/>
            <person name="Do C.B."/>
            <person name="Ebling H."/>
            <person name="Edwards K."/>
            <person name="Eickbush T."/>
            <person name="Evans J.D."/>
            <person name="Filipski A."/>
            <person name="Findeiss S."/>
            <person name="Freyhult E."/>
            <person name="Fulton L."/>
            <person name="Fulton R."/>
            <person name="Garcia A.C."/>
            <person name="Gardiner A."/>
            <person name="Garfield D.A."/>
            <person name="Garvin B.E."/>
            <person name="Gibson G."/>
            <person name="Gilbert D."/>
            <person name="Gnerre S."/>
            <person name="Godfrey J."/>
            <person name="Good R."/>
            <person name="Gotea V."/>
            <person name="Gravely B."/>
            <person name="Greenberg A.J."/>
            <person name="Griffiths-Jones S."/>
            <person name="Gross S."/>
            <person name="Guigo R."/>
            <person name="Gustafson E.A."/>
            <person name="Haerty W."/>
            <person name="Hahn M.W."/>
            <person name="Halligan D.L."/>
            <person name="Halpern A.L."/>
            <person name="Halter G.M."/>
            <person name="Han M.V."/>
            <person name="Heger A."/>
            <person name="Hillier L."/>
            <person name="Hinrichs A.S."/>
            <person name="Holmes I."/>
            <person name="Hoskins R.A."/>
            <person name="Hubisz M.J."/>
            <person name="Hultmark D."/>
            <person name="Huntley M.A."/>
            <person name="Jaffe D.B."/>
            <person name="Jagadeeshan S."/>
            <person name="Jeck W.R."/>
            <person name="Johnson J."/>
            <person name="Jones C.D."/>
            <person name="Jordan W.C."/>
            <person name="Karpen G.H."/>
            <person name="Kataoka E."/>
            <person name="Keightley P.D."/>
            <person name="Kheradpour P."/>
            <person name="Kirkness E.F."/>
            <person name="Koerich L.B."/>
            <person name="Kristiansen K."/>
            <person name="Kudrna D."/>
            <person name="Kulathinal R.J."/>
            <person name="Kumar S."/>
            <person name="Kwok R."/>
            <person name="Lander E."/>
            <person name="Langley C.H."/>
            <person name="Lapoint R."/>
            <person name="Lazzaro B.P."/>
            <person name="Lee S.J."/>
            <person name="Levesque L."/>
            <person name="Li R."/>
            <person name="Lin C.F."/>
            <person name="Lin M.F."/>
            <person name="Lindblad-Toh K."/>
            <person name="Llopart A."/>
            <person name="Long M."/>
            <person name="Low L."/>
            <person name="Lozovsky E."/>
            <person name="Lu J."/>
            <person name="Luo M."/>
            <person name="Machado C.A."/>
            <person name="Makalowski W."/>
            <person name="Marzo M."/>
            <person name="Matsuda M."/>
            <person name="Matzkin L."/>
            <person name="McAllister B."/>
            <person name="McBride C.S."/>
            <person name="McKernan B."/>
            <person name="McKernan K."/>
            <person name="Mendez-Lago M."/>
            <person name="Minx P."/>
            <person name="Mollenhauer M.U."/>
            <person name="Montooth K."/>
            <person name="Mount S.M."/>
            <person name="Mu X."/>
            <person name="Myers E."/>
            <person name="Negre B."/>
            <person name="Newfeld S."/>
            <person name="Nielsen R."/>
            <person name="Noor M.A."/>
            <person name="O'Grady P."/>
            <person name="Pachter L."/>
            <person name="Papaceit M."/>
            <person name="Parisi M.J."/>
            <person name="Parisi M."/>
            <person name="Parts L."/>
            <person name="Pedersen J.S."/>
            <person name="Pesole G."/>
            <person name="Phillippy A.M."/>
            <person name="Ponting C.P."/>
            <person name="Pop M."/>
            <person name="Porcelli D."/>
            <person name="Powell J.R."/>
            <person name="Prohaska S."/>
            <person name="Pruitt K."/>
            <person name="Puig M."/>
            <person name="Quesneville H."/>
            <person name="Ram K.R."/>
            <person name="Rand D."/>
            <person name="Rasmussen M.D."/>
            <person name="Reed L.K."/>
            <person name="Reenan R."/>
            <person name="Reily A."/>
            <person name="Remington K.A."/>
            <person name="Rieger T.T."/>
            <person name="Ritchie M.G."/>
            <person name="Robin C."/>
            <person name="Rogers Y.H."/>
            <person name="Rohde C."/>
            <person name="Rozas J."/>
            <person name="Rubenfield M.J."/>
            <person name="Ruiz A."/>
            <person name="Russo S."/>
            <person name="Salzberg S.L."/>
            <person name="Sanchez-Gracia A."/>
            <person name="Saranga D.J."/>
            <person name="Sato H."/>
            <person name="Schaeffer S.W."/>
            <person name="Schatz M.C."/>
            <person name="Schlenke T."/>
            <person name="Schwartz R."/>
            <person name="Segarra C."/>
            <person name="Singh R.S."/>
            <person name="Sirot L."/>
            <person name="Sirota M."/>
            <person name="Sisneros N.B."/>
            <person name="Smith C.D."/>
            <person name="Smith T.F."/>
            <person name="Spieth J."/>
            <person name="Stage D.E."/>
            <person name="Stark A."/>
            <person name="Stephan W."/>
            <person name="Strausberg R.L."/>
            <person name="Strempel S."/>
            <person name="Sturgill D."/>
            <person name="Sutton G."/>
            <person name="Sutton G.G."/>
            <person name="Tao W."/>
            <person name="Teichmann S."/>
            <person name="Tobari Y.N."/>
            <person name="Tomimura Y."/>
            <person name="Tsolas J.M."/>
            <person name="Valente V.L."/>
            <person name="Venter E."/>
            <person name="Venter J.C."/>
            <person name="Vicario S."/>
            <person name="Vieira F.G."/>
            <person name="Vilella A.J."/>
            <person name="Villasante A."/>
            <person name="Walenz B."/>
            <person name="Wang J."/>
            <person name="Wasserman M."/>
            <person name="Watts T."/>
            <person name="Wilson D."/>
            <person name="Wilson R.K."/>
            <person name="Wing R.A."/>
            <person name="Wolfner M.F."/>
            <person name="Wong A."/>
            <person name="Wong G.K."/>
            <person name="Wu C.I."/>
            <person name="Wu G."/>
            <person name="Yamamoto D."/>
            <person name="Yang H.P."/>
            <person name="Yang S.P."/>
            <person name="Yorke J.A."/>
            <person name="Yoshida K."/>
            <person name="Zdobnov E."/>
            <person name="Zhang P."/>
            <person name="Zhang Y."/>
            <person name="Zimin A.V."/>
            <person name="Baldwin J."/>
            <person name="Abdouelleil A."/>
            <person name="Abdulkadir J."/>
            <person name="Abebe A."/>
            <person name="Abera B."/>
            <person name="Abreu J."/>
            <person name="Acer S.C."/>
            <person name="Aftuck L."/>
            <person name="Alexander A."/>
            <person name="An P."/>
            <person name="Anderson E."/>
            <person name="Anderson S."/>
            <person name="Arachi H."/>
            <person name="Azer M."/>
            <person name="Bachantsang P."/>
            <person name="Barry A."/>
            <person name="Bayul T."/>
            <person name="Berlin A."/>
            <person name="Bessette D."/>
            <person name="Bloom T."/>
            <person name="Blye J."/>
            <person name="Boguslavskiy L."/>
            <person name="Bonnet C."/>
            <person name="Boukhgalter B."/>
            <person name="Bourzgui I."/>
            <person name="Brown A."/>
            <person name="Cahill P."/>
            <person name="Channer S."/>
            <person name="Cheshatsang Y."/>
            <person name="Chuda L."/>
            <person name="Citroen M."/>
            <person name="Collymore A."/>
            <person name="Cooke P."/>
            <person name="Costello M."/>
            <person name="D'Aco K."/>
            <person name="Daza R."/>
            <person name="De Haan G."/>
            <person name="DeGray S."/>
            <person name="DeMaso C."/>
            <person name="Dhargay N."/>
            <person name="Dooley K."/>
            <person name="Dooley E."/>
            <person name="Doricent M."/>
            <person name="Dorje P."/>
            <person name="Dorjee K."/>
            <person name="Dupes A."/>
            <person name="Elong R."/>
            <person name="Falk J."/>
            <person name="Farina A."/>
            <person name="Faro S."/>
            <person name="Ferguson D."/>
            <person name="Fisher S."/>
            <person name="Foley C.D."/>
            <person name="Franke A."/>
            <person name="Friedrich D."/>
            <person name="Gadbois L."/>
            <person name="Gearin G."/>
            <person name="Gearin C.R."/>
            <person name="Giannoukos G."/>
            <person name="Goode T."/>
            <person name="Graham J."/>
            <person name="Grandbois E."/>
            <person name="Grewal S."/>
            <person name="Gyaltsen K."/>
            <person name="Hafez N."/>
            <person name="Hagos B."/>
            <person name="Hall J."/>
            <person name="Henson C."/>
            <person name="Hollinger A."/>
            <person name="Honan T."/>
            <person name="Huard M.D."/>
            <person name="Hughes L."/>
            <person name="Hurhula B."/>
            <person name="Husby M.E."/>
            <person name="Kamat A."/>
            <person name="Kanga B."/>
            <person name="Kashin S."/>
            <person name="Khazanovich D."/>
            <person name="Kisner P."/>
            <person name="Lance K."/>
            <person name="Lara M."/>
            <person name="Lee W."/>
            <person name="Lennon N."/>
            <person name="Letendre F."/>
            <person name="LeVine R."/>
            <person name="Lipovsky A."/>
            <person name="Liu X."/>
            <person name="Liu J."/>
            <person name="Liu S."/>
            <person name="Lokyitsang T."/>
            <person name="Lokyitsang Y."/>
            <person name="Lubonja R."/>
            <person name="Lui A."/>
            <person name="MacDonald P."/>
            <person name="Magnisalis V."/>
            <person name="Maru K."/>
            <person name="Matthews C."/>
            <person name="McCusker W."/>
            <person name="McDonough S."/>
            <person name="Mehta T."/>
            <person name="Meldrim J."/>
            <person name="Meneus L."/>
            <person name="Mihai O."/>
            <person name="Mihalev A."/>
            <person name="Mihova T."/>
            <person name="Mittelman R."/>
            <person name="Mlenga V."/>
            <person name="Montmayeur A."/>
            <person name="Mulrain L."/>
            <person name="Navidi A."/>
            <person name="Naylor J."/>
            <person name="Negash T."/>
            <person name="Nguyen T."/>
            <person name="Nguyen N."/>
            <person name="Nicol R."/>
            <person name="Norbu C."/>
            <person name="Norbu N."/>
            <person name="Novod N."/>
            <person name="O'Neill B."/>
            <person name="Osman S."/>
            <person name="Markiewicz E."/>
            <person name="Oyono O.L."/>
            <person name="Patti C."/>
            <person name="Phunkhang P."/>
            <person name="Pierre F."/>
            <person name="Priest M."/>
            <person name="Raghuraman S."/>
            <person name="Rege F."/>
            <person name="Reyes R."/>
            <person name="Rise C."/>
            <person name="Rogov P."/>
            <person name="Ross K."/>
            <person name="Ryan E."/>
            <person name="Settipalli S."/>
            <person name="Shea T."/>
            <person name="Sherpa N."/>
            <person name="Shi L."/>
            <person name="Shih D."/>
            <person name="Sparrow T."/>
            <person name="Spaulding J."/>
            <person name="Stalker J."/>
            <person name="Stange-Thomann N."/>
            <person name="Stavropoulos S."/>
            <person name="Stone C."/>
            <person name="Strader C."/>
            <person name="Tesfaye S."/>
            <person name="Thomson T."/>
            <person name="Thoulutsang Y."/>
            <person name="Thoulutsang D."/>
            <person name="Topham K."/>
            <person name="Topping I."/>
            <person name="Tsamla T."/>
            <person name="Vassiliev H."/>
            <person name="Vo A."/>
            <person name="Wangchuk T."/>
            <person name="Wangdi T."/>
            <person name="Weiand M."/>
            <person name="Wilkinson J."/>
            <person name="Wilson A."/>
            <person name="Yadav S."/>
            <person name="Young G."/>
            <person name="Yu Q."/>
            <person name="Zembek L."/>
            <person name="Zhong D."/>
            <person name="Zimmer A."/>
            <person name="Zwirko Z."/>
            <person name="Jaffe D.B."/>
            <person name="Alvarez P."/>
            <person name="Brockman W."/>
            <person name="Butler J."/>
            <person name="Chin C."/>
            <person name="Gnerre S."/>
            <person name="Grabherr M."/>
            <person name="Kleber M."/>
            <person name="Mauceli E."/>
            <person name="MacCallum I."/>
        </authorList>
    </citation>
    <scope>NUCLEOTIDE SEQUENCE [LARGE SCALE GENOMIC DNA]</scope>
    <source>
        <strain evidence="14">Tucson 15287-2541.00</strain>
    </source>
</reference>
<gene>
    <name evidence="13" type="primary">Dgri\GH21064</name>
    <name evidence="13" type="ORF">Dgri_GH21064</name>
</gene>
<dbReference type="InterPro" id="IPR013761">
    <property type="entry name" value="SAM/pointed_sf"/>
</dbReference>
<dbReference type="STRING" id="7222.B4JRM7"/>
<dbReference type="GO" id="GO:0031123">
    <property type="term" value="P:RNA 3'-end processing"/>
    <property type="evidence" value="ECO:0007669"/>
    <property type="project" value="TreeGrafter"/>
</dbReference>
<dbReference type="InterPro" id="IPR054708">
    <property type="entry name" value="MTPAP-like_central"/>
</dbReference>
<comment type="subcellular location">
    <subcellularLocation>
        <location evidence="3">Cytoplasm</location>
    </subcellularLocation>
</comment>
<proteinExistence type="inferred from homology"/>
<name>B4JRM7_DROGR</name>
<dbReference type="HOGENOM" id="CLU_033943_3_0_1"/>
<dbReference type="InterPro" id="IPR002058">
    <property type="entry name" value="PAP_assoc"/>
</dbReference>
<dbReference type="CDD" id="cd09527">
    <property type="entry name" value="SAM_Samd5"/>
    <property type="match status" value="1"/>
</dbReference>
<dbReference type="GO" id="GO:0046872">
    <property type="term" value="F:metal ion binding"/>
    <property type="evidence" value="ECO:0007669"/>
    <property type="project" value="UniProtKB-KW"/>
</dbReference>
<dbReference type="InterPro" id="IPR043519">
    <property type="entry name" value="NT_sf"/>
</dbReference>
<feature type="region of interest" description="Disordered" evidence="11">
    <location>
        <begin position="559"/>
        <end position="578"/>
    </location>
</feature>
<keyword evidence="6" id="KW-0479">Metal-binding</keyword>
<organism evidence="14">
    <name type="scientific">Drosophila grimshawi</name>
    <name type="common">Hawaiian fruit fly</name>
    <name type="synonym">Idiomyia grimshawi</name>
    <dbReference type="NCBI Taxonomy" id="7222"/>
    <lineage>
        <taxon>Eukaryota</taxon>
        <taxon>Metazoa</taxon>
        <taxon>Ecdysozoa</taxon>
        <taxon>Arthropoda</taxon>
        <taxon>Hexapoda</taxon>
        <taxon>Insecta</taxon>
        <taxon>Pterygota</taxon>
        <taxon>Neoptera</taxon>
        <taxon>Endopterygota</taxon>
        <taxon>Diptera</taxon>
        <taxon>Brachycera</taxon>
        <taxon>Muscomorpha</taxon>
        <taxon>Ephydroidea</taxon>
        <taxon>Drosophilidae</taxon>
        <taxon>Drosophila</taxon>
        <taxon>Hawaiian Drosophila</taxon>
    </lineage>
</organism>
<comment type="subunit">
    <text evidence="9">Interacts promiscuously (via SAM domain) with EPHA5, EPHA6, EPHA7, EPHA8, EPHB1, EPHB2, EPHB3 and EPHB4 (via SAM domain) (in vitro).</text>
</comment>
<protein>
    <recommendedName>
        <fullName evidence="10">Sterile alpha motif domain-containing protein 5</fullName>
    </recommendedName>
</protein>
<dbReference type="Pfam" id="PF22600">
    <property type="entry name" value="MTPAP-like_central"/>
    <property type="match status" value="1"/>
</dbReference>
<evidence type="ECO:0000256" key="11">
    <source>
        <dbReference type="SAM" id="MobiDB-lite"/>
    </source>
</evidence>
<evidence type="ECO:0000256" key="1">
    <source>
        <dbReference type="ARBA" id="ARBA00001936"/>
    </source>
</evidence>
<dbReference type="InterPro" id="IPR001660">
    <property type="entry name" value="SAM"/>
</dbReference>
<dbReference type="PANTHER" id="PTHR12271:SF40">
    <property type="entry name" value="POLY(A) RNA POLYMERASE GLD2"/>
    <property type="match status" value="1"/>
</dbReference>
<evidence type="ECO:0000256" key="4">
    <source>
        <dbReference type="ARBA" id="ARBA00022490"/>
    </source>
</evidence>
<dbReference type="SUPFAM" id="SSF47769">
    <property type="entry name" value="SAM/Pointed domain"/>
    <property type="match status" value="1"/>
</dbReference>
<dbReference type="GO" id="GO:0007616">
    <property type="term" value="P:long-term memory"/>
    <property type="evidence" value="ECO:0007669"/>
    <property type="project" value="EnsemblMetazoa"/>
</dbReference>
<comment type="similarity">
    <text evidence="8">Belongs to the DNA polymerase type-B-like family. GLD2 subfamily.</text>
</comment>
<dbReference type="PANTHER" id="PTHR12271">
    <property type="entry name" value="POLY A POLYMERASE CID PAP -RELATED"/>
    <property type="match status" value="1"/>
</dbReference>
<dbReference type="OrthoDB" id="10047268at2759"/>
<evidence type="ECO:0000256" key="10">
    <source>
        <dbReference type="ARBA" id="ARBA00073398"/>
    </source>
</evidence>
<keyword evidence="5" id="KW-0808">Transferase</keyword>
<dbReference type="Pfam" id="PF03828">
    <property type="entry name" value="PAP_assoc"/>
    <property type="match status" value="1"/>
</dbReference>